<evidence type="ECO:0000256" key="1">
    <source>
        <dbReference type="SAM" id="MobiDB-lite"/>
    </source>
</evidence>
<dbReference type="InterPro" id="IPR038720">
    <property type="entry name" value="YprB_RNase_H-like_dom"/>
</dbReference>
<comment type="caution">
    <text evidence="3">The sequence shown here is derived from an EMBL/GenBank/DDBJ whole genome shotgun (WGS) entry which is preliminary data.</text>
</comment>
<organism evidence="3 4">
    <name type="scientific">Candidatus Segetimicrobium genomatis</name>
    <dbReference type="NCBI Taxonomy" id="2569760"/>
    <lineage>
        <taxon>Bacteria</taxon>
        <taxon>Bacillati</taxon>
        <taxon>Candidatus Sysuimicrobiota</taxon>
        <taxon>Candidatus Sysuimicrobiia</taxon>
        <taxon>Candidatus Sysuimicrobiales</taxon>
        <taxon>Candidatus Segetimicrobiaceae</taxon>
        <taxon>Candidatus Segetimicrobium</taxon>
    </lineage>
</organism>
<dbReference type="SUPFAM" id="SSF53098">
    <property type="entry name" value="Ribonuclease H-like"/>
    <property type="match status" value="1"/>
</dbReference>
<gene>
    <name evidence="3" type="ORF">E6H04_05790</name>
</gene>
<evidence type="ECO:0000313" key="3">
    <source>
        <dbReference type="EMBL" id="TMI81934.1"/>
    </source>
</evidence>
<sequence length="429" mass="46660">MPAGAQRGAPPAWGRSWRSGRGASSTPSISLEERVSPPDTSLRERLRRLGASGTSPRAHPATPVREAGAACGAGDGIEVLSARFAPAHRHGRWALGECIDAVTGDREGVDPSHTVWLDTETTGLAGGTGTYVFLVGLGSVSGAGFVIEQFLLRRLSAEGRFLSAIQARLAGARRLVTFNGQRFDWPLLEARWILTRLRPAPVDLHTDLIHSARRLWHRVLGTHRLSAIEAEVLGAPRPDDIPGWMIPQVYVQYLRTSDRAALEPILAHNRADLLALLGLHAQVARVLGDPHQAGPIDWEGAGVLLARRAEHRQAAACFERSLRAALEDRDRWRVLRRCVAEHRALGDGRRVRALWEAAARDHPWGDGHRPRILAEVAKARERAGDLAGAHAAAEEALSAATALHARGTPHPPHLMDGLMRKVSRLGRLL</sequence>
<dbReference type="PANTHER" id="PTHR38462:SF1">
    <property type="entry name" value="YPRB RIBONUCLEASE H-LIKE DOMAIN-CONTAINING PROTEIN"/>
    <property type="match status" value="1"/>
</dbReference>
<dbReference type="PANTHER" id="PTHR38462">
    <property type="entry name" value="EXONUCLEASE-LIKE PROTEIN"/>
    <property type="match status" value="1"/>
</dbReference>
<dbReference type="Pfam" id="PF13482">
    <property type="entry name" value="RNase_H_2"/>
    <property type="match status" value="1"/>
</dbReference>
<feature type="compositionally biased region" description="Low complexity" evidence="1">
    <location>
        <begin position="12"/>
        <end position="25"/>
    </location>
</feature>
<dbReference type="AlphaFoldDB" id="A0A537JEG5"/>
<reference evidence="3 4" key="1">
    <citation type="journal article" date="2019" name="Nat. Microbiol.">
        <title>Mediterranean grassland soil C-N compound turnover is dependent on rainfall and depth, and is mediated by genomically divergent microorganisms.</title>
        <authorList>
            <person name="Diamond S."/>
            <person name="Andeer P.F."/>
            <person name="Li Z."/>
            <person name="Crits-Christoph A."/>
            <person name="Burstein D."/>
            <person name="Anantharaman K."/>
            <person name="Lane K.R."/>
            <person name="Thomas B.C."/>
            <person name="Pan C."/>
            <person name="Northen T.R."/>
            <person name="Banfield J.F."/>
        </authorList>
    </citation>
    <scope>NUCLEOTIDE SEQUENCE [LARGE SCALE GENOMIC DNA]</scope>
    <source>
        <strain evidence="3">NP_7</strain>
    </source>
</reference>
<evidence type="ECO:0000313" key="4">
    <source>
        <dbReference type="Proteomes" id="UP000320048"/>
    </source>
</evidence>
<feature type="domain" description="YprB ribonuclease H-like" evidence="2">
    <location>
        <begin position="116"/>
        <end position="280"/>
    </location>
</feature>
<dbReference type="InterPro" id="IPR012337">
    <property type="entry name" value="RNaseH-like_sf"/>
</dbReference>
<dbReference type="Proteomes" id="UP000320048">
    <property type="component" value="Unassembled WGS sequence"/>
</dbReference>
<name>A0A537JEG5_9BACT</name>
<protein>
    <recommendedName>
        <fullName evidence="2">YprB ribonuclease H-like domain-containing protein</fullName>
    </recommendedName>
</protein>
<accession>A0A537JEG5</accession>
<dbReference type="EMBL" id="VBAO01000149">
    <property type="protein sequence ID" value="TMI81934.1"/>
    <property type="molecule type" value="Genomic_DNA"/>
</dbReference>
<proteinExistence type="predicted"/>
<feature type="region of interest" description="Disordered" evidence="1">
    <location>
        <begin position="1"/>
        <end position="42"/>
    </location>
</feature>
<feature type="compositionally biased region" description="Basic and acidic residues" evidence="1">
    <location>
        <begin position="31"/>
        <end position="42"/>
    </location>
</feature>
<evidence type="ECO:0000259" key="2">
    <source>
        <dbReference type="Pfam" id="PF13482"/>
    </source>
</evidence>